<evidence type="ECO:0000256" key="1">
    <source>
        <dbReference type="SAM" id="Coils"/>
    </source>
</evidence>
<protein>
    <recommendedName>
        <fullName evidence="4">Lipoprotein</fullName>
    </recommendedName>
</protein>
<dbReference type="PROSITE" id="PS51257">
    <property type="entry name" value="PROKAR_LIPOPROTEIN"/>
    <property type="match status" value="1"/>
</dbReference>
<dbReference type="RefSeq" id="WP_120260349.1">
    <property type="nucleotide sequence ID" value="NZ_RAPY01000003.1"/>
</dbReference>
<dbReference type="OrthoDB" id="752687at2"/>
<organism evidence="2 3">
    <name type="scientific">Sphingobacterium detergens</name>
    <dbReference type="NCBI Taxonomy" id="1145106"/>
    <lineage>
        <taxon>Bacteria</taxon>
        <taxon>Pseudomonadati</taxon>
        <taxon>Bacteroidota</taxon>
        <taxon>Sphingobacteriia</taxon>
        <taxon>Sphingobacteriales</taxon>
        <taxon>Sphingobacteriaceae</taxon>
        <taxon>Sphingobacterium</taxon>
    </lineage>
</organism>
<comment type="caution">
    <text evidence="2">The sequence shown here is derived from an EMBL/GenBank/DDBJ whole genome shotgun (WGS) entry which is preliminary data.</text>
</comment>
<keyword evidence="3" id="KW-1185">Reference proteome</keyword>
<gene>
    <name evidence="2" type="ORF">DFQ12_3635</name>
</gene>
<dbReference type="EMBL" id="RAPY01000003">
    <property type="protein sequence ID" value="RKE49516.1"/>
    <property type="molecule type" value="Genomic_DNA"/>
</dbReference>
<evidence type="ECO:0008006" key="4">
    <source>
        <dbReference type="Google" id="ProtNLM"/>
    </source>
</evidence>
<reference evidence="2 3" key="1">
    <citation type="submission" date="2018-09" db="EMBL/GenBank/DDBJ databases">
        <title>Genomic Encyclopedia of Type Strains, Phase III (KMG-III): the genomes of soil and plant-associated and newly described type strains.</title>
        <authorList>
            <person name="Whitman W."/>
        </authorList>
    </citation>
    <scope>NUCLEOTIDE SEQUENCE [LARGE SCALE GENOMIC DNA]</scope>
    <source>
        <strain evidence="2 3">CECT 7938</strain>
    </source>
</reference>
<dbReference type="AlphaFoldDB" id="A0A420AYI7"/>
<keyword evidence="1" id="KW-0175">Coiled coil</keyword>
<evidence type="ECO:0000313" key="2">
    <source>
        <dbReference type="EMBL" id="RKE49516.1"/>
    </source>
</evidence>
<feature type="coiled-coil region" evidence="1">
    <location>
        <begin position="70"/>
        <end position="97"/>
    </location>
</feature>
<sequence length="237" mass="27617">MKKIIFTLPIIGFLLFIACSKDSSKSYDYWSELANKKAEEISTLLQSVPCTSIEEFEIIQRPYYTYYLVHSSLKSQFEKLQQELDYLHDERNKAAEREGKIFYDTQQFSMPVPNPPLGKVCDNGKPKLRFAHNLSLEEVNVELPKKYKELQEFYKDVACSNPNDWQSHFLRTGCCMEGIAVHKTLRSNEMIEKIQLYNRLTERKLSLEKTSCQGECPNMARPVQCRDGKPFVEVFKS</sequence>
<dbReference type="Proteomes" id="UP000286246">
    <property type="component" value="Unassembled WGS sequence"/>
</dbReference>
<proteinExistence type="predicted"/>
<accession>A0A420AYI7</accession>
<name>A0A420AYI7_SPHD1</name>
<evidence type="ECO:0000313" key="3">
    <source>
        <dbReference type="Proteomes" id="UP000286246"/>
    </source>
</evidence>